<comment type="caution">
    <text evidence="3">The sequence shown here is derived from an EMBL/GenBank/DDBJ whole genome shotgun (WGS) entry which is preliminary data.</text>
</comment>
<dbReference type="Gene3D" id="3.40.50.720">
    <property type="entry name" value="NAD(P)-binding Rossmann-like Domain"/>
    <property type="match status" value="1"/>
</dbReference>
<dbReference type="InterPro" id="IPR002347">
    <property type="entry name" value="SDR_fam"/>
</dbReference>
<reference evidence="3 4" key="1">
    <citation type="submission" date="2019-06" db="EMBL/GenBank/DDBJ databases">
        <title>Sequencing the genomes of 1000 actinobacteria strains.</title>
        <authorList>
            <person name="Klenk H.-P."/>
        </authorList>
    </citation>
    <scope>NUCLEOTIDE SEQUENCE [LARGE SCALE GENOMIC DNA]</scope>
    <source>
        <strain evidence="3 4">DSM 20427</strain>
    </source>
</reference>
<accession>A0A4Y3UP33</accession>
<evidence type="ECO:0000313" key="4">
    <source>
        <dbReference type="Proteomes" id="UP000319804"/>
    </source>
</evidence>
<gene>
    <name evidence="3" type="ORF">FHX68_2574</name>
</gene>
<organism evidence="3 4">
    <name type="scientific">Microbacterium lacticum</name>
    <dbReference type="NCBI Taxonomy" id="33885"/>
    <lineage>
        <taxon>Bacteria</taxon>
        <taxon>Bacillati</taxon>
        <taxon>Actinomycetota</taxon>
        <taxon>Actinomycetes</taxon>
        <taxon>Micrococcales</taxon>
        <taxon>Microbacteriaceae</taxon>
        <taxon>Microbacterium</taxon>
    </lineage>
</organism>
<dbReference type="GO" id="GO:0016491">
    <property type="term" value="F:oxidoreductase activity"/>
    <property type="evidence" value="ECO:0007669"/>
    <property type="project" value="UniProtKB-KW"/>
</dbReference>
<dbReference type="CDD" id="cd11731">
    <property type="entry name" value="Lin1944_like_SDR_c"/>
    <property type="match status" value="1"/>
</dbReference>
<sequence length="202" mass="20075">MGKRILIIGAGGTIGGAAAAAALEAGHHVIPASRSTTPAVDLTDPASIDALFAEVAASGPVDAVVCAAGSVPFKPFAELTVDDYRAGLTDKTLGQIAVVVRGVEAVADGGSFTLTSGVLSRHPVATGTAASAVNGALESFVMAAATGLSRGIRINAVSPNVLIESPGYHASFPGFTPVPAAEVGRSVIRSVDGVETGQVFRL</sequence>
<dbReference type="InterPro" id="IPR036291">
    <property type="entry name" value="NAD(P)-bd_dom_sf"/>
</dbReference>
<dbReference type="OrthoDB" id="9787486at2"/>
<dbReference type="PRINTS" id="PR00081">
    <property type="entry name" value="GDHRDH"/>
</dbReference>
<dbReference type="PANTHER" id="PTHR43477:SF1">
    <property type="entry name" value="DIHYDROANTICAPSIN 7-DEHYDROGENASE"/>
    <property type="match status" value="1"/>
</dbReference>
<dbReference type="AlphaFoldDB" id="A0A4Y3UP33"/>
<dbReference type="InterPro" id="IPR051122">
    <property type="entry name" value="SDR_DHRS6-like"/>
</dbReference>
<comment type="similarity">
    <text evidence="1">Belongs to the short-chain dehydrogenases/reductases (SDR) family.</text>
</comment>
<dbReference type="RefSeq" id="WP_141381293.1">
    <property type="nucleotide sequence ID" value="NZ_BJNA01000060.1"/>
</dbReference>
<dbReference type="EMBL" id="VFPS01000005">
    <property type="protein sequence ID" value="TQM91358.1"/>
    <property type="molecule type" value="Genomic_DNA"/>
</dbReference>
<protein>
    <submittedName>
        <fullName evidence="3">NADP-dependent 3-hydroxy acid dehydrogenase YdfG</fullName>
    </submittedName>
</protein>
<keyword evidence="4" id="KW-1185">Reference proteome</keyword>
<proteinExistence type="inferred from homology"/>
<evidence type="ECO:0000256" key="1">
    <source>
        <dbReference type="ARBA" id="ARBA00006484"/>
    </source>
</evidence>
<dbReference type="SUPFAM" id="SSF51735">
    <property type="entry name" value="NAD(P)-binding Rossmann-fold domains"/>
    <property type="match status" value="1"/>
</dbReference>
<dbReference type="NCBIfam" id="NF005754">
    <property type="entry name" value="PRK07578.1"/>
    <property type="match status" value="1"/>
</dbReference>
<evidence type="ECO:0000313" key="3">
    <source>
        <dbReference type="EMBL" id="TQM91358.1"/>
    </source>
</evidence>
<dbReference type="PANTHER" id="PTHR43477">
    <property type="entry name" value="DIHYDROANTICAPSIN 7-DEHYDROGENASE"/>
    <property type="match status" value="1"/>
</dbReference>
<dbReference type="Pfam" id="PF13561">
    <property type="entry name" value="adh_short_C2"/>
    <property type="match status" value="1"/>
</dbReference>
<dbReference type="Proteomes" id="UP000319804">
    <property type="component" value="Unassembled WGS sequence"/>
</dbReference>
<evidence type="ECO:0000256" key="2">
    <source>
        <dbReference type="ARBA" id="ARBA00023002"/>
    </source>
</evidence>
<keyword evidence="2" id="KW-0560">Oxidoreductase</keyword>
<name>A0A4Y3UP33_9MICO</name>